<gene>
    <name evidence="3" type="ORF">A3K89_11140</name>
</gene>
<keyword evidence="1" id="KW-0812">Transmembrane</keyword>
<evidence type="ECO:0000259" key="2">
    <source>
        <dbReference type="Pfam" id="PF08044"/>
    </source>
</evidence>
<keyword evidence="1" id="KW-0472">Membrane</keyword>
<accession>A0A177Y895</accession>
<feature type="transmembrane region" description="Helical" evidence="1">
    <location>
        <begin position="80"/>
        <end position="99"/>
    </location>
</feature>
<evidence type="ECO:0000313" key="4">
    <source>
        <dbReference type="Proteomes" id="UP000077519"/>
    </source>
</evidence>
<dbReference type="Pfam" id="PF08044">
    <property type="entry name" value="DUF1707"/>
    <property type="match status" value="1"/>
</dbReference>
<protein>
    <recommendedName>
        <fullName evidence="2">DUF1707 domain-containing protein</fullName>
    </recommendedName>
</protein>
<keyword evidence="1" id="KW-1133">Transmembrane helix</keyword>
<keyword evidence="4" id="KW-1185">Reference proteome</keyword>
<dbReference type="Proteomes" id="UP000077519">
    <property type="component" value="Unassembled WGS sequence"/>
</dbReference>
<feature type="domain" description="DUF1707" evidence="2">
    <location>
        <begin position="10"/>
        <end position="62"/>
    </location>
</feature>
<reference evidence="3 4" key="1">
    <citation type="submission" date="2016-03" db="EMBL/GenBank/DDBJ databases">
        <title>Genome sequence of Rhodococcus kyotonensis KB10.</title>
        <authorList>
            <person name="Jeong H."/>
            <person name="Hong C.E."/>
            <person name="Jo S.H."/>
            <person name="Park J.M."/>
        </authorList>
    </citation>
    <scope>NUCLEOTIDE SEQUENCE [LARGE SCALE GENOMIC DNA]</scope>
    <source>
        <strain evidence="3 4">KB10</strain>
    </source>
</reference>
<dbReference type="EMBL" id="LVHI01000038">
    <property type="protein sequence ID" value="OAK51610.1"/>
    <property type="molecule type" value="Genomic_DNA"/>
</dbReference>
<comment type="caution">
    <text evidence="3">The sequence shown here is derived from an EMBL/GenBank/DDBJ whole genome shotgun (WGS) entry which is preliminary data.</text>
</comment>
<organism evidence="3 4">
    <name type="scientific">Rhodococcoides kyotonense</name>
    <dbReference type="NCBI Taxonomy" id="398843"/>
    <lineage>
        <taxon>Bacteria</taxon>
        <taxon>Bacillati</taxon>
        <taxon>Actinomycetota</taxon>
        <taxon>Actinomycetes</taxon>
        <taxon>Mycobacteriales</taxon>
        <taxon>Nocardiaceae</taxon>
        <taxon>Rhodococcoides</taxon>
    </lineage>
</organism>
<evidence type="ECO:0000256" key="1">
    <source>
        <dbReference type="SAM" id="Phobius"/>
    </source>
</evidence>
<evidence type="ECO:0000313" key="3">
    <source>
        <dbReference type="EMBL" id="OAK51610.1"/>
    </source>
</evidence>
<sequence>MSPKNRAPALRARDIDRGLIASALDQAYADGQLSVDEHHSRTAAARAAVTLGELHALVSDLQLDVDLPEPTPPRSRRGPALLLASGAVVVLAVAAAVILTSADDEPAAAEPTQTQVPEVSMPLPGSVTPIVAAPFVFDTAEGLDDFRARYLERFGNSEVVELRLEVDEDNRADIYRLNAEGRVERVMVHGGFEVQPDTSLRAEAQQTFDWALLDSAVVAGVIAGAPATVGDTRGNADWVQIDNDGGLQRISVSVEAPDSMGGRVETDFSGNPTYVSRVDN</sequence>
<dbReference type="AlphaFoldDB" id="A0A177Y895"/>
<dbReference type="PANTHER" id="PTHR40763:SF4">
    <property type="entry name" value="DUF1707 DOMAIN-CONTAINING PROTEIN"/>
    <property type="match status" value="1"/>
</dbReference>
<dbReference type="InterPro" id="IPR012551">
    <property type="entry name" value="DUF1707_SHOCT-like"/>
</dbReference>
<name>A0A177Y895_9NOCA</name>
<proteinExistence type="predicted"/>
<dbReference type="PANTHER" id="PTHR40763">
    <property type="entry name" value="MEMBRANE PROTEIN-RELATED"/>
    <property type="match status" value="1"/>
</dbReference>